<proteinExistence type="inferred from homology"/>
<dbReference type="GO" id="GO:0005694">
    <property type="term" value="C:chromosome"/>
    <property type="evidence" value="ECO:0007669"/>
    <property type="project" value="TreeGrafter"/>
</dbReference>
<dbReference type="Gene3D" id="3.90.1530.30">
    <property type="match status" value="1"/>
</dbReference>
<dbReference type="Pfam" id="PF02195">
    <property type="entry name" value="ParB_N"/>
    <property type="match status" value="1"/>
</dbReference>
<dbReference type="CDD" id="cd16393">
    <property type="entry name" value="SPO0J_N"/>
    <property type="match status" value="1"/>
</dbReference>
<dbReference type="GO" id="GO:0045881">
    <property type="term" value="P:positive regulation of sporulation resulting in formation of a cellular spore"/>
    <property type="evidence" value="ECO:0007669"/>
    <property type="project" value="TreeGrafter"/>
</dbReference>
<dbReference type="RefSeq" id="WP_171219194.1">
    <property type="nucleotide sequence ID" value="NZ_JABEPP010000004.1"/>
</dbReference>
<dbReference type="InterPro" id="IPR050336">
    <property type="entry name" value="Chromosome_partition/occlusion"/>
</dbReference>
<dbReference type="FunFam" id="1.10.10.2830:FF:000001">
    <property type="entry name" value="Chromosome partitioning protein ParB"/>
    <property type="match status" value="1"/>
</dbReference>
<evidence type="ECO:0000256" key="2">
    <source>
        <dbReference type="ARBA" id="ARBA00022829"/>
    </source>
</evidence>
<dbReference type="InterPro" id="IPR057240">
    <property type="entry name" value="ParB_dimer_C"/>
</dbReference>
<accession>A0A849ICJ0</accession>
<dbReference type="SMART" id="SM00470">
    <property type="entry name" value="ParB"/>
    <property type="match status" value="1"/>
</dbReference>
<feature type="region of interest" description="Disordered" evidence="5">
    <location>
        <begin position="226"/>
        <end position="246"/>
    </location>
</feature>
<dbReference type="SUPFAM" id="SSF110849">
    <property type="entry name" value="ParB/Sulfiredoxin"/>
    <property type="match status" value="1"/>
</dbReference>
<feature type="compositionally biased region" description="Basic and acidic residues" evidence="5">
    <location>
        <begin position="235"/>
        <end position="246"/>
    </location>
</feature>
<evidence type="ECO:0000313" key="7">
    <source>
        <dbReference type="EMBL" id="NNM73697.1"/>
    </source>
</evidence>
<gene>
    <name evidence="7" type="ORF">HJG44_15015</name>
</gene>
<dbReference type="AlphaFoldDB" id="A0A849ICJ0"/>
<organism evidence="7 8">
    <name type="scientific">Enterovirga aerilata</name>
    <dbReference type="NCBI Taxonomy" id="2730920"/>
    <lineage>
        <taxon>Bacteria</taxon>
        <taxon>Pseudomonadati</taxon>
        <taxon>Pseudomonadota</taxon>
        <taxon>Alphaproteobacteria</taxon>
        <taxon>Hyphomicrobiales</taxon>
        <taxon>Methylobacteriaceae</taxon>
        <taxon>Enterovirga</taxon>
    </lineage>
</organism>
<name>A0A849ICJ0_9HYPH</name>
<dbReference type="Pfam" id="PF17762">
    <property type="entry name" value="HTH_ParB"/>
    <property type="match status" value="1"/>
</dbReference>
<reference evidence="7 8" key="1">
    <citation type="submission" date="2020-04" db="EMBL/GenBank/DDBJ databases">
        <title>Enterovirga sp. isolate from soil.</title>
        <authorList>
            <person name="Chea S."/>
            <person name="Kim D.-U."/>
        </authorList>
    </citation>
    <scope>NUCLEOTIDE SEQUENCE [LARGE SCALE GENOMIC DNA]</scope>
    <source>
        <strain evidence="7 8">DB1703</strain>
    </source>
</reference>
<feature type="domain" description="ParB-like N-terminal" evidence="6">
    <location>
        <begin position="34"/>
        <end position="126"/>
    </location>
</feature>
<evidence type="ECO:0000256" key="4">
    <source>
        <dbReference type="ARBA" id="ARBA00025472"/>
    </source>
</evidence>
<dbReference type="NCBIfam" id="TIGR00180">
    <property type="entry name" value="parB_part"/>
    <property type="match status" value="1"/>
</dbReference>
<keyword evidence="3" id="KW-0238">DNA-binding</keyword>
<dbReference type="FunFam" id="3.90.1530.30:FF:000001">
    <property type="entry name" value="Chromosome partitioning protein ParB"/>
    <property type="match status" value="1"/>
</dbReference>
<dbReference type="InterPro" id="IPR036086">
    <property type="entry name" value="ParB/Sulfiredoxin_sf"/>
</dbReference>
<comment type="similarity">
    <text evidence="1">Belongs to the ParB family.</text>
</comment>
<evidence type="ECO:0000313" key="8">
    <source>
        <dbReference type="Proteomes" id="UP000564885"/>
    </source>
</evidence>
<keyword evidence="8" id="KW-1185">Reference proteome</keyword>
<dbReference type="EMBL" id="JABEPP010000004">
    <property type="protein sequence ID" value="NNM73697.1"/>
    <property type="molecule type" value="Genomic_DNA"/>
</dbReference>
<dbReference type="PANTHER" id="PTHR33375">
    <property type="entry name" value="CHROMOSOME-PARTITIONING PROTEIN PARB-RELATED"/>
    <property type="match status" value="1"/>
</dbReference>
<dbReference type="GO" id="GO:0007059">
    <property type="term" value="P:chromosome segregation"/>
    <property type="evidence" value="ECO:0007669"/>
    <property type="project" value="UniProtKB-KW"/>
</dbReference>
<dbReference type="GO" id="GO:0003677">
    <property type="term" value="F:DNA binding"/>
    <property type="evidence" value="ECO:0007669"/>
    <property type="project" value="UniProtKB-KW"/>
</dbReference>
<evidence type="ECO:0000256" key="3">
    <source>
        <dbReference type="ARBA" id="ARBA00023125"/>
    </source>
</evidence>
<dbReference type="InterPro" id="IPR041468">
    <property type="entry name" value="HTH_ParB/Spo0J"/>
</dbReference>
<sequence length="308" mass="33906">MAEELARSRLGRGLAALLGEADEEPVVERARGQRKVPIEFLRRNPRNPRSQFHEPELDDLAASIRERGIIQPIVVRPVPNLPDAYEIIAGERRWRAAQRAGLHDVPVVIVEADDKTALELAIIENVQRSDLNVLDEAAGYEKLIAEHGYTQADLGSVLGKSRSHVANTLRLLKLPASVREIVARGDITAGHARALLAVRNPEAVARTIVEQGLNVRDVERIAKAEAEAADAPAEASRRQPRSPDADTRALELALQDALGLVVKIDNRGTSGELRIKYRSLEQLDALCQRLKAQPAEADRAREPRAKRA</sequence>
<comment type="function">
    <text evidence="4">Involved in chromosome partition. Localize to both poles of the predivisional cell following completion of DNA replication. Binds to the DNA origin of replication.</text>
</comment>
<comment type="caution">
    <text evidence="7">The sequence shown here is derived from an EMBL/GenBank/DDBJ whole genome shotgun (WGS) entry which is preliminary data.</text>
</comment>
<dbReference type="InterPro" id="IPR003115">
    <property type="entry name" value="ParB_N"/>
</dbReference>
<protein>
    <submittedName>
        <fullName evidence="7">ParB/RepB/Spo0J family partition protein</fullName>
    </submittedName>
</protein>
<evidence type="ECO:0000256" key="5">
    <source>
        <dbReference type="SAM" id="MobiDB-lite"/>
    </source>
</evidence>
<keyword evidence="2" id="KW-0159">Chromosome partition</keyword>
<dbReference type="Pfam" id="PF23552">
    <property type="entry name" value="ParB_C"/>
    <property type="match status" value="1"/>
</dbReference>
<evidence type="ECO:0000259" key="6">
    <source>
        <dbReference type="SMART" id="SM00470"/>
    </source>
</evidence>
<dbReference type="Proteomes" id="UP000564885">
    <property type="component" value="Unassembled WGS sequence"/>
</dbReference>
<dbReference type="InterPro" id="IPR004437">
    <property type="entry name" value="ParB/RepB/Spo0J"/>
</dbReference>
<evidence type="ECO:0000256" key="1">
    <source>
        <dbReference type="ARBA" id="ARBA00006295"/>
    </source>
</evidence>
<dbReference type="PANTHER" id="PTHR33375:SF1">
    <property type="entry name" value="CHROMOSOME-PARTITIONING PROTEIN PARB-RELATED"/>
    <property type="match status" value="1"/>
</dbReference>
<dbReference type="Gene3D" id="1.10.10.2830">
    <property type="match status" value="1"/>
</dbReference>